<name>X0V2J5_9ZZZZ</name>
<reference evidence="1" key="1">
    <citation type="journal article" date="2014" name="Front. Microbiol.">
        <title>High frequency of phylogenetically diverse reductive dehalogenase-homologous genes in deep subseafloor sedimentary metagenomes.</title>
        <authorList>
            <person name="Kawai M."/>
            <person name="Futagami T."/>
            <person name="Toyoda A."/>
            <person name="Takaki Y."/>
            <person name="Nishi S."/>
            <person name="Hori S."/>
            <person name="Arai W."/>
            <person name="Tsubouchi T."/>
            <person name="Morono Y."/>
            <person name="Uchiyama I."/>
            <person name="Ito T."/>
            <person name="Fujiyama A."/>
            <person name="Inagaki F."/>
            <person name="Takami H."/>
        </authorList>
    </citation>
    <scope>NUCLEOTIDE SEQUENCE</scope>
    <source>
        <strain evidence="1">Expedition CK06-06</strain>
    </source>
</reference>
<protein>
    <submittedName>
        <fullName evidence="1">Uncharacterized protein</fullName>
    </submittedName>
</protein>
<dbReference type="EMBL" id="BARS01023518">
    <property type="protein sequence ID" value="GAG12329.1"/>
    <property type="molecule type" value="Genomic_DNA"/>
</dbReference>
<sequence length="43" mass="4733">EMKKRFFFNGVNMNRAGVSVYYGSQYAVDINSNATLTALAGLN</sequence>
<gene>
    <name evidence="1" type="ORF">S01H1_37444</name>
</gene>
<organism evidence="1">
    <name type="scientific">marine sediment metagenome</name>
    <dbReference type="NCBI Taxonomy" id="412755"/>
    <lineage>
        <taxon>unclassified sequences</taxon>
        <taxon>metagenomes</taxon>
        <taxon>ecological metagenomes</taxon>
    </lineage>
</organism>
<evidence type="ECO:0000313" key="1">
    <source>
        <dbReference type="EMBL" id="GAG12329.1"/>
    </source>
</evidence>
<dbReference type="AlphaFoldDB" id="X0V2J5"/>
<comment type="caution">
    <text evidence="1">The sequence shown here is derived from an EMBL/GenBank/DDBJ whole genome shotgun (WGS) entry which is preliminary data.</text>
</comment>
<accession>X0V2J5</accession>
<feature type="non-terminal residue" evidence="1">
    <location>
        <position position="1"/>
    </location>
</feature>
<proteinExistence type="predicted"/>